<accession>A0A8B3Y3V9</accession>
<reference evidence="2 3" key="1">
    <citation type="submission" date="2016-10" db="EMBL/GenBank/DDBJ databases">
        <authorList>
            <person name="Varghese N."/>
            <person name="Submissions S."/>
        </authorList>
    </citation>
    <scope>NUCLEOTIDE SEQUENCE [LARGE SCALE GENOMIC DNA]</scope>
    <source>
        <strain evidence="2 3">BS2775</strain>
    </source>
</reference>
<dbReference type="InterPro" id="IPR013762">
    <property type="entry name" value="Integrase-like_cat_sf"/>
</dbReference>
<dbReference type="Gene3D" id="1.10.443.10">
    <property type="entry name" value="Intergrase catalytic core"/>
    <property type="match status" value="1"/>
</dbReference>
<dbReference type="EMBL" id="LT629782">
    <property type="protein sequence ID" value="SDU24019.1"/>
    <property type="molecule type" value="Genomic_DNA"/>
</dbReference>
<dbReference type="InterPro" id="IPR011010">
    <property type="entry name" value="DNA_brk_join_enz"/>
</dbReference>
<gene>
    <name evidence="2" type="ORF">SAMN04490197_4129</name>
</gene>
<protein>
    <submittedName>
        <fullName evidence="2">Phage integrase</fullName>
    </submittedName>
</protein>
<evidence type="ECO:0000313" key="2">
    <source>
        <dbReference type="EMBL" id="SDU24019.1"/>
    </source>
</evidence>
<evidence type="ECO:0000313" key="3">
    <source>
        <dbReference type="Proteomes" id="UP000183653"/>
    </source>
</evidence>
<dbReference type="AlphaFoldDB" id="A0A8B3Y3V9"/>
<evidence type="ECO:0000256" key="1">
    <source>
        <dbReference type="ARBA" id="ARBA00023172"/>
    </source>
</evidence>
<name>A0A8B3Y3V9_9PSED</name>
<sequence>MKMGEKRPKSNGRSRDLTLAWLTRDHGQQWEEWRVLMAGWIAIQNQGTALKLGSMTFLAMHYLPKLPNGHQPTFLFHAAKHGALPDLAGLLSNRPTEVVRMQNYIAHFIDWVIAHQFSEPNDQGRMMPLVDNPFEKVSKKGSITTESVHNPLPYAYIKELREILCPRPFGNFSDWTWARQVKAQQFPNRRTTGRSGDWFEVDPSMIDSDDPDCVWRIRTAITKDHKEAKRYELWSPVRAMALLVKLHLPLRTYQVRFLDSGEADTWRYEKGNWVINQRHSFKNGNEKNPWNRGAFCRIYSPDIGEIMTGLYINTNKTADQNKAERERGYTIPWQHSEVLHWLEKLRNWQEKYNSISQPMPCTALEPKHFGSIKSEQQKRDMGAVCFLFRDAKAKGQDRLRPIPAVNLDFVWYQLLNTLENRVAARGQKLSDGSRLRFVKDYGGDYVYKKTATEFSLHSLRVSLLTCFAMEGQVPMPALSKLIAGHSRLLMTLYYTKPTPAMMTQALHAATMKVEAAQTDSLKVFLRDADMRHIKGRIAYRDEASLQAALANRNPVGWEHRHVGICLVGGNSAKSDELGSVGGCWNGGELMYARGNAGDAYGPVPNGPENCTRCRWLATDARYLDALRAQFNNQSYKASLAANLAVEHEQVRDLLLDDRYLATEQARPFLQQHELQEAERRYEKQIVLADQYAKDMIATFQLIARVVAIEEGRAQDDNATKLVAVGSMQDILQPISLIEARSELLQLAQICEDAELYPDLADELRKTPAIEKRSRALNNLLMSNGYAPLFMQMDERMQLIAGNAMMRAMAVQASPTDQLEGFSYITGVLETGQHLNLLPDGIEALEDIYQGPVVKLSELITIPAKRIQGFKS</sequence>
<dbReference type="InterPro" id="IPR024965">
    <property type="entry name" value="Putative_integrase"/>
</dbReference>
<keyword evidence="3" id="KW-1185">Reference proteome</keyword>
<dbReference type="Pfam" id="PF13009">
    <property type="entry name" value="Integrase_2"/>
    <property type="match status" value="1"/>
</dbReference>
<proteinExistence type="predicted"/>
<dbReference type="GO" id="GO:0006310">
    <property type="term" value="P:DNA recombination"/>
    <property type="evidence" value="ECO:0007669"/>
    <property type="project" value="UniProtKB-KW"/>
</dbReference>
<dbReference type="GO" id="GO:0003677">
    <property type="term" value="F:DNA binding"/>
    <property type="evidence" value="ECO:0007669"/>
    <property type="project" value="InterPro"/>
</dbReference>
<dbReference type="SUPFAM" id="SSF56349">
    <property type="entry name" value="DNA breaking-rejoining enzymes"/>
    <property type="match status" value="1"/>
</dbReference>
<organism evidence="2 3">
    <name type="scientific">Pseudomonas orientalis</name>
    <dbReference type="NCBI Taxonomy" id="76758"/>
    <lineage>
        <taxon>Bacteria</taxon>
        <taxon>Pseudomonadati</taxon>
        <taxon>Pseudomonadota</taxon>
        <taxon>Gammaproteobacteria</taxon>
        <taxon>Pseudomonadales</taxon>
        <taxon>Pseudomonadaceae</taxon>
        <taxon>Pseudomonas</taxon>
    </lineage>
</organism>
<keyword evidence="1" id="KW-0233">DNA recombination</keyword>
<dbReference type="GO" id="GO:0015074">
    <property type="term" value="P:DNA integration"/>
    <property type="evidence" value="ECO:0007669"/>
    <property type="project" value="InterPro"/>
</dbReference>
<dbReference type="Proteomes" id="UP000183653">
    <property type="component" value="Chromosome I"/>
</dbReference>